<dbReference type="InterPro" id="IPR036465">
    <property type="entry name" value="vWFA_dom_sf"/>
</dbReference>
<evidence type="ECO:0000256" key="1">
    <source>
        <dbReference type="SAM" id="MobiDB-lite"/>
    </source>
</evidence>
<dbReference type="SUPFAM" id="SSF53300">
    <property type="entry name" value="vWA-like"/>
    <property type="match status" value="1"/>
</dbReference>
<dbReference type="AlphaFoldDB" id="A0A3N4IWG0"/>
<dbReference type="Pfam" id="PF00092">
    <property type="entry name" value="VWA"/>
    <property type="match status" value="1"/>
</dbReference>
<sequence length="988" mass="107845">MYSYDPMPPVSPLRHLPSLPIIYTPLDIRRSDTITPTGRRPMEDDSDITPKPLRIKVKRSPSMPFRKKPKGGQDGKEKDKESKKGFLGMNFPPSPRARSSSAGVLDKDKDKGKSDKDGDPNDAHNPANGKAAGSSPGAARMAWLQRPAARQMASIPDHGEETDSSHHRGNFAPVERNHSEGYESRDSSSHAGEDACLLPYSDGHFAEGKNRKNAFMRRASSTSAKYDKTARQRLEQRRLGTANRVLEEGMPAKSPPKGWKQMAIDLFQGNTGTSAQAIKRANSRKRERSDSISSTKSILTYSTPPEVSPLESDATVGAEKHLGGSLPRNFAASGMWQLDGPDGSRHFSRDGRSTVPRGHVRNTSVLGIFEGNIGGKNRTRGQKCGKWRPPTLTVDLVVTPERDTLPIYSGQSAGQNGLWISVEIEGKVSSSGSGYAGQPQGVGMDVGVLMDLSPYTSRTSFSSMKSKAKRIVESMESARDRVAVMTFPCAVPNSVYTLNASGSVARQQLLEDIMTLSLPLTSLPPSSRNVKEAVMAAIRKLKAMPSDATRYPRADRSVHLFLLTSQLDDGAIDLLPEVFMGQVQIHILGIGSVFWPRNEMGSSGWCVPLSTLGPRPYNKDEQSEHKSVSVEEIISTLRTAVDLGEAQNVTVHLRRAGESRILEVIGETEYPRLVPGEKRSLLIKVHPGNPNPHNPTSESTEWSSVERQINAIQADLGVYETPLLSVTLAYSHSNHAPTTTLSVTRTARVSRYNEHSSWHSSPPPVHLRSPENSPKQSVSHEEYVHNLRSQKLASMYSNPDRAICEIEAISTTTPRRGGDMQGISRELSYRSRMEKRFSHTSATTPSTAVHRSNSRRLSSSSDATSEILPFWRDGELFVTSPFVPLPEEPLVRLGIEESDADADGEEELDEAGRIWRDMKVRKYGSANGGSGGRVRFSGDTGGGAGEYGRGGAGERGWDGVSGTVGSGGGKSLVTLRDVRETDFGPWRV</sequence>
<feature type="region of interest" description="Disordered" evidence="1">
    <location>
        <begin position="927"/>
        <end position="968"/>
    </location>
</feature>
<feature type="region of interest" description="Disordered" evidence="1">
    <location>
        <begin position="279"/>
        <end position="311"/>
    </location>
</feature>
<reference evidence="3 4" key="1">
    <citation type="journal article" date="2018" name="Nat. Ecol. Evol.">
        <title>Pezizomycetes genomes reveal the molecular basis of ectomycorrhizal truffle lifestyle.</title>
        <authorList>
            <person name="Murat C."/>
            <person name="Payen T."/>
            <person name="Noel B."/>
            <person name="Kuo A."/>
            <person name="Morin E."/>
            <person name="Chen J."/>
            <person name="Kohler A."/>
            <person name="Krizsan K."/>
            <person name="Balestrini R."/>
            <person name="Da Silva C."/>
            <person name="Montanini B."/>
            <person name="Hainaut M."/>
            <person name="Levati E."/>
            <person name="Barry K.W."/>
            <person name="Belfiori B."/>
            <person name="Cichocki N."/>
            <person name="Clum A."/>
            <person name="Dockter R.B."/>
            <person name="Fauchery L."/>
            <person name="Guy J."/>
            <person name="Iotti M."/>
            <person name="Le Tacon F."/>
            <person name="Lindquist E.A."/>
            <person name="Lipzen A."/>
            <person name="Malagnac F."/>
            <person name="Mello A."/>
            <person name="Molinier V."/>
            <person name="Miyauchi S."/>
            <person name="Poulain J."/>
            <person name="Riccioni C."/>
            <person name="Rubini A."/>
            <person name="Sitrit Y."/>
            <person name="Splivallo R."/>
            <person name="Traeger S."/>
            <person name="Wang M."/>
            <person name="Zifcakova L."/>
            <person name="Wipf D."/>
            <person name="Zambonelli A."/>
            <person name="Paolocci F."/>
            <person name="Nowrousian M."/>
            <person name="Ottonello S."/>
            <person name="Baldrian P."/>
            <person name="Spatafora J.W."/>
            <person name="Henrissat B."/>
            <person name="Nagy L.G."/>
            <person name="Aury J.M."/>
            <person name="Wincker P."/>
            <person name="Grigoriev I.V."/>
            <person name="Bonfante P."/>
            <person name="Martin F.M."/>
        </authorList>
    </citation>
    <scope>NUCLEOTIDE SEQUENCE [LARGE SCALE GENOMIC DNA]</scope>
    <source>
        <strain evidence="3 4">120613-1</strain>
    </source>
</reference>
<feature type="compositionally biased region" description="Basic and acidic residues" evidence="1">
    <location>
        <begin position="157"/>
        <end position="166"/>
    </location>
</feature>
<feature type="region of interest" description="Disordered" evidence="1">
    <location>
        <begin position="835"/>
        <end position="862"/>
    </location>
</feature>
<feature type="compositionally biased region" description="Polar residues" evidence="1">
    <location>
        <begin position="291"/>
        <end position="305"/>
    </location>
</feature>
<gene>
    <name evidence="3" type="ORF">L873DRAFT_1795647</name>
</gene>
<keyword evidence="4" id="KW-1185">Reference proteome</keyword>
<dbReference type="InterPro" id="IPR002035">
    <property type="entry name" value="VWF_A"/>
</dbReference>
<evidence type="ECO:0000259" key="2">
    <source>
        <dbReference type="PROSITE" id="PS50234"/>
    </source>
</evidence>
<accession>A0A3N4IWG0</accession>
<feature type="compositionally biased region" description="Polar residues" evidence="1">
    <location>
        <begin position="839"/>
        <end position="850"/>
    </location>
</feature>
<dbReference type="Proteomes" id="UP000276215">
    <property type="component" value="Unassembled WGS sequence"/>
</dbReference>
<dbReference type="EMBL" id="ML120538">
    <property type="protein sequence ID" value="RPA90155.1"/>
    <property type="molecule type" value="Genomic_DNA"/>
</dbReference>
<dbReference type="OrthoDB" id="5213862at2759"/>
<name>A0A3N4IWG0_9PEZI</name>
<feature type="compositionally biased region" description="Basic residues" evidence="1">
    <location>
        <begin position="53"/>
        <end position="70"/>
    </location>
</feature>
<feature type="region of interest" description="Disordered" evidence="1">
    <location>
        <begin position="752"/>
        <end position="782"/>
    </location>
</feature>
<dbReference type="PROSITE" id="PS50234">
    <property type="entry name" value="VWFA"/>
    <property type="match status" value="1"/>
</dbReference>
<organism evidence="3 4">
    <name type="scientific">Choiromyces venosus 120613-1</name>
    <dbReference type="NCBI Taxonomy" id="1336337"/>
    <lineage>
        <taxon>Eukaryota</taxon>
        <taxon>Fungi</taxon>
        <taxon>Dikarya</taxon>
        <taxon>Ascomycota</taxon>
        <taxon>Pezizomycotina</taxon>
        <taxon>Pezizomycetes</taxon>
        <taxon>Pezizales</taxon>
        <taxon>Tuberaceae</taxon>
        <taxon>Choiromyces</taxon>
    </lineage>
</organism>
<feature type="compositionally biased region" description="Basic and acidic residues" evidence="1">
    <location>
        <begin position="175"/>
        <end position="193"/>
    </location>
</feature>
<feature type="region of interest" description="Disordered" evidence="1">
    <location>
        <begin position="28"/>
        <end position="232"/>
    </location>
</feature>
<feature type="compositionally biased region" description="Basic and acidic residues" evidence="1">
    <location>
        <begin position="71"/>
        <end position="84"/>
    </location>
</feature>
<proteinExistence type="predicted"/>
<feature type="compositionally biased region" description="Basic and acidic residues" evidence="1">
    <location>
        <begin position="105"/>
        <end position="122"/>
    </location>
</feature>
<evidence type="ECO:0000313" key="3">
    <source>
        <dbReference type="EMBL" id="RPA90155.1"/>
    </source>
</evidence>
<protein>
    <recommendedName>
        <fullName evidence="2">VWFA domain-containing protein</fullName>
    </recommendedName>
</protein>
<dbReference type="Gene3D" id="3.40.50.410">
    <property type="entry name" value="von Willebrand factor, type A domain"/>
    <property type="match status" value="1"/>
</dbReference>
<evidence type="ECO:0000313" key="4">
    <source>
        <dbReference type="Proteomes" id="UP000276215"/>
    </source>
</evidence>
<feature type="domain" description="VWFA" evidence="2">
    <location>
        <begin position="445"/>
        <end position="637"/>
    </location>
</feature>
<feature type="compositionally biased region" description="Gly residues" evidence="1">
    <location>
        <begin position="939"/>
        <end position="954"/>
    </location>
</feature>